<feature type="domain" description="Thiamin pyrophosphokinase thiamin-binding" evidence="5">
    <location>
        <begin position="163"/>
        <end position="228"/>
    </location>
</feature>
<evidence type="ECO:0000256" key="3">
    <source>
        <dbReference type="ARBA" id="ARBA00022777"/>
    </source>
</evidence>
<evidence type="ECO:0000313" key="6">
    <source>
        <dbReference type="EMBL" id="VDO01468.1"/>
    </source>
</evidence>
<evidence type="ECO:0000256" key="1">
    <source>
        <dbReference type="ARBA" id="ARBA00022679"/>
    </source>
</evidence>
<keyword evidence="1" id="KW-0808">Transferase</keyword>
<accession>A0A0R3TEX3</accession>
<evidence type="ECO:0000259" key="5">
    <source>
        <dbReference type="SMART" id="SM00983"/>
    </source>
</evidence>
<protein>
    <submittedName>
        <fullName evidence="8">Thiamine diphosphokinase</fullName>
    </submittedName>
</protein>
<dbReference type="GO" id="GO:0016301">
    <property type="term" value="F:kinase activity"/>
    <property type="evidence" value="ECO:0007669"/>
    <property type="project" value="UniProtKB-KW"/>
</dbReference>
<dbReference type="InterPro" id="IPR006282">
    <property type="entry name" value="Thi_PPkinase"/>
</dbReference>
<dbReference type="WBParaSite" id="HNAJ_0000561201-mRNA-1">
    <property type="protein sequence ID" value="HNAJ_0000561201-mRNA-1"/>
    <property type="gene ID" value="HNAJ_0000561201"/>
</dbReference>
<evidence type="ECO:0000313" key="8">
    <source>
        <dbReference type="WBParaSite" id="HNAJ_0000561201-mRNA-1"/>
    </source>
</evidence>
<name>A0A0R3TEX3_RODNA</name>
<gene>
    <name evidence="6" type="ORF">HNAJ_LOCUS5608</name>
</gene>
<dbReference type="Gene3D" id="3.40.50.10240">
    <property type="entry name" value="Thiamin pyrophosphokinase, catalytic domain"/>
    <property type="match status" value="1"/>
</dbReference>
<dbReference type="GO" id="GO:0004788">
    <property type="term" value="F:thiamine diphosphokinase activity"/>
    <property type="evidence" value="ECO:0007669"/>
    <property type="project" value="InterPro"/>
</dbReference>
<dbReference type="GO" id="GO:0006772">
    <property type="term" value="P:thiamine metabolic process"/>
    <property type="evidence" value="ECO:0007669"/>
    <property type="project" value="InterPro"/>
</dbReference>
<dbReference type="PANTHER" id="PTHR13622">
    <property type="entry name" value="THIAMIN PYROPHOSPHOKINASE"/>
    <property type="match status" value="1"/>
</dbReference>
<dbReference type="Gene3D" id="2.60.120.320">
    <property type="entry name" value="Thiamin pyrophosphokinase, thiamin-binding domain"/>
    <property type="match status" value="1"/>
</dbReference>
<dbReference type="OrthoDB" id="25149at2759"/>
<keyword evidence="2" id="KW-0547">Nucleotide-binding</keyword>
<dbReference type="InterPro" id="IPR007373">
    <property type="entry name" value="Thiamin_PyroPKinase_B1-bd"/>
</dbReference>
<dbReference type="PANTHER" id="PTHR13622:SF8">
    <property type="entry name" value="THIAMIN PYROPHOSPHOKINASE 1"/>
    <property type="match status" value="1"/>
</dbReference>
<dbReference type="GO" id="GO:0005524">
    <property type="term" value="F:ATP binding"/>
    <property type="evidence" value="ECO:0007669"/>
    <property type="project" value="UniProtKB-KW"/>
</dbReference>
<dbReference type="GO" id="GO:0030975">
    <property type="term" value="F:thiamine binding"/>
    <property type="evidence" value="ECO:0007669"/>
    <property type="project" value="InterPro"/>
</dbReference>
<dbReference type="AlphaFoldDB" id="A0A0R3TEX3"/>
<organism evidence="8">
    <name type="scientific">Rodentolepis nana</name>
    <name type="common">Dwarf tapeworm</name>
    <name type="synonym">Hymenolepis nana</name>
    <dbReference type="NCBI Taxonomy" id="102285"/>
    <lineage>
        <taxon>Eukaryota</taxon>
        <taxon>Metazoa</taxon>
        <taxon>Spiralia</taxon>
        <taxon>Lophotrochozoa</taxon>
        <taxon>Platyhelminthes</taxon>
        <taxon>Cestoda</taxon>
        <taxon>Eucestoda</taxon>
        <taxon>Cyclophyllidea</taxon>
        <taxon>Hymenolepididae</taxon>
        <taxon>Rodentolepis</taxon>
    </lineage>
</organism>
<dbReference type="Pfam" id="PF04265">
    <property type="entry name" value="TPK_B1_binding"/>
    <property type="match status" value="1"/>
</dbReference>
<dbReference type="GO" id="GO:0009229">
    <property type="term" value="P:thiamine diphosphate biosynthetic process"/>
    <property type="evidence" value="ECO:0007669"/>
    <property type="project" value="InterPro"/>
</dbReference>
<keyword evidence="4" id="KW-0067">ATP-binding</keyword>
<proteinExistence type="predicted"/>
<dbReference type="InterPro" id="IPR007371">
    <property type="entry name" value="TPK_catalytic"/>
</dbReference>
<keyword evidence="3" id="KW-0418">Kinase</keyword>
<dbReference type="InterPro" id="IPR036759">
    <property type="entry name" value="TPK_catalytic_sf"/>
</dbReference>
<dbReference type="SUPFAM" id="SSF63862">
    <property type="entry name" value="Thiamin pyrophosphokinase, substrate-binding domain"/>
    <property type="match status" value="1"/>
</dbReference>
<reference evidence="6 7" key="2">
    <citation type="submission" date="2018-11" db="EMBL/GenBank/DDBJ databases">
        <authorList>
            <consortium name="Pathogen Informatics"/>
        </authorList>
    </citation>
    <scope>NUCLEOTIDE SEQUENCE [LARGE SCALE GENOMIC DNA]</scope>
</reference>
<dbReference type="STRING" id="102285.A0A0R3TEX3"/>
<keyword evidence="7" id="KW-1185">Reference proteome</keyword>
<dbReference type="InterPro" id="IPR036371">
    <property type="entry name" value="TPK_B1-bd_sf"/>
</dbReference>
<reference evidence="8" key="1">
    <citation type="submission" date="2017-02" db="UniProtKB">
        <authorList>
            <consortium name="WormBaseParasite"/>
        </authorList>
    </citation>
    <scope>IDENTIFICATION</scope>
</reference>
<dbReference type="SUPFAM" id="SSF63999">
    <property type="entry name" value="Thiamin pyrophosphokinase, catalytic domain"/>
    <property type="match status" value="1"/>
</dbReference>
<sequence>MIVKPFSLLDSDVKIGLICLNTDPRKVTTMFTTLFEKSLFTIFVDGFANHIHDSQFKDSHLPNMVSGDFDSIRPEVKEFYESKNTIQVVTTPDQDETDFTKAILLMVESSKCKLDYVVGLYGSGGRLDHEMGIMKSLYIAKTLSKFPVILVTESSISCLLDEGDNCIIMDSFPTYQYCGLIPLGKPVRTSTCGLQWNLDDEYLDFEGIVSTSNRNTTSTVRVHCDGPLLWTVSNPFTKILKVAEFP</sequence>
<dbReference type="EMBL" id="UZAE01005013">
    <property type="protein sequence ID" value="VDO01468.1"/>
    <property type="molecule type" value="Genomic_DNA"/>
</dbReference>
<evidence type="ECO:0000313" key="7">
    <source>
        <dbReference type="Proteomes" id="UP000278807"/>
    </source>
</evidence>
<evidence type="ECO:0000256" key="4">
    <source>
        <dbReference type="ARBA" id="ARBA00022840"/>
    </source>
</evidence>
<dbReference type="FunFam" id="2.60.120.320:FF:000001">
    <property type="entry name" value="Thiamine pyrophosphokinase"/>
    <property type="match status" value="1"/>
</dbReference>
<evidence type="ECO:0000256" key="2">
    <source>
        <dbReference type="ARBA" id="ARBA00022741"/>
    </source>
</evidence>
<dbReference type="Pfam" id="PF04263">
    <property type="entry name" value="TPK_catalytic"/>
    <property type="match status" value="1"/>
</dbReference>
<dbReference type="Proteomes" id="UP000278807">
    <property type="component" value="Unassembled WGS sequence"/>
</dbReference>
<dbReference type="NCBIfam" id="TIGR01378">
    <property type="entry name" value="thi_PPkinase"/>
    <property type="match status" value="1"/>
</dbReference>
<dbReference type="SMART" id="SM00983">
    <property type="entry name" value="TPK_B1_binding"/>
    <property type="match status" value="1"/>
</dbReference>
<dbReference type="CDD" id="cd07995">
    <property type="entry name" value="TPK"/>
    <property type="match status" value="1"/>
</dbReference>